<dbReference type="Pfam" id="PF00512">
    <property type="entry name" value="HisKA"/>
    <property type="match status" value="1"/>
</dbReference>
<dbReference type="InterPro" id="IPR036097">
    <property type="entry name" value="HisK_dim/P_sf"/>
</dbReference>
<dbReference type="SMART" id="SM00028">
    <property type="entry name" value="TPR"/>
    <property type="match status" value="4"/>
</dbReference>
<dbReference type="SMART" id="SM00448">
    <property type="entry name" value="REC"/>
    <property type="match status" value="1"/>
</dbReference>
<dbReference type="Gene3D" id="1.10.287.130">
    <property type="match status" value="1"/>
</dbReference>
<proteinExistence type="predicted"/>
<dbReference type="AlphaFoldDB" id="A0A5C6RI70"/>
<sequence>MYSPYLIFLRLAFLAAGLLQSIALHARQPPSAFPLAEVIRQLDQARKSNPDSARIYADWVEAALPSAALSLQIDGAMALGRLAYTEGRYEAALGYFETAERLSRESGASQWLSNALVRQGNALTMMGRTSEAIALLQKALTLAEQGGEQDDWVFALQSLAYAYQKGRDPARSVPHLETVLAHYQKEGHLRGQVTTLNLLHIAWSELDSLDRALSLLKAIMQPPLNEALTASDSGMVFNNLGRLYNMMGQYGQAAEALEMALAAKKRVGSPESLGKTLVERMTSLRYSGQYSDCLAAAAEASQLDSARWSVYTRRDYLMHLSACLAGAGEWAAAYQARLGYEALYDSTFNTENRESIREAELKLAEADRDRLLKAQQLAHKERDIAILFVALLALAGGGAFLLWRSQKRREAEVLAVRAASLEAQSRMRNDLFANISHELRTPLSLILGPLEMMENSKAPPSLAVLSGLRKNAKQLEAMVNQILNFARLEAGELPVNRAPQQVGALLSRTLSAFQSAAEIKSIALEFKNSLTDGLYLNLDAEKIEQILNNLLSNALKFTPAHGRVVLYAKEQGGFLQLRVKDTGPGISSQDIGRVFDRFFQGEEGARLGGSGSGVGLAFSSELAKLLNGQLTVDSKPGEGAAFTLRLPFEAVRPGLKEKAGAVAAAPLPSNNFQGRILLAEDNPEMQAFIGEVLGPGYAVATVANGQEALDLLMQDAAFDLVLSDVMMPVMDGFALLSAIKEREEWLGLPVVMLTARAAEEDRMRALSIGVDDYLVKPFRPRELQARVENLLTYRNWRKGQGQAARPEMPSGISAADWAWLREIEQVLSAEVSNTRFGVADLARSVNLSERQLHRRMKTVAGMTPNRYFREVRLNRALRLLENGQCRTVAEASFAVGFETPDYFSRIFEERFGRRPSSYTGGR</sequence>
<dbReference type="InterPro" id="IPR009057">
    <property type="entry name" value="Homeodomain-like_sf"/>
</dbReference>
<evidence type="ECO:0000256" key="3">
    <source>
        <dbReference type="ARBA" id="ARBA00022553"/>
    </source>
</evidence>
<dbReference type="Pfam" id="PF00072">
    <property type="entry name" value="Response_reg"/>
    <property type="match status" value="1"/>
</dbReference>
<feature type="domain" description="Histidine kinase" evidence="9">
    <location>
        <begin position="434"/>
        <end position="650"/>
    </location>
</feature>
<evidence type="ECO:0000256" key="6">
    <source>
        <dbReference type="PROSITE-ProRule" id="PRU00169"/>
    </source>
</evidence>
<keyword evidence="3 6" id="KW-0597">Phosphoprotein</keyword>
<dbReference type="OrthoDB" id="9797097at2"/>
<reference evidence="11 12" key="1">
    <citation type="submission" date="2019-08" db="EMBL/GenBank/DDBJ databases">
        <title>Genome of Phaeodactylibacter luteus.</title>
        <authorList>
            <person name="Bowman J.P."/>
        </authorList>
    </citation>
    <scope>NUCLEOTIDE SEQUENCE [LARGE SCALE GENOMIC DNA]</scope>
    <source>
        <strain evidence="11 12">KCTC 42180</strain>
    </source>
</reference>
<dbReference type="InterPro" id="IPR005467">
    <property type="entry name" value="His_kinase_dom"/>
</dbReference>
<dbReference type="Gene3D" id="3.40.50.2300">
    <property type="match status" value="1"/>
</dbReference>
<dbReference type="Proteomes" id="UP000321580">
    <property type="component" value="Unassembled WGS sequence"/>
</dbReference>
<evidence type="ECO:0000256" key="2">
    <source>
        <dbReference type="ARBA" id="ARBA00012438"/>
    </source>
</evidence>
<dbReference type="Pfam" id="PF12833">
    <property type="entry name" value="HTH_18"/>
    <property type="match status" value="1"/>
</dbReference>
<dbReference type="GO" id="GO:0000155">
    <property type="term" value="F:phosphorelay sensor kinase activity"/>
    <property type="evidence" value="ECO:0007669"/>
    <property type="project" value="InterPro"/>
</dbReference>
<dbReference type="PROSITE" id="PS01124">
    <property type="entry name" value="HTH_ARAC_FAMILY_2"/>
    <property type="match status" value="1"/>
</dbReference>
<dbReference type="InterPro" id="IPR003661">
    <property type="entry name" value="HisK_dim/P_dom"/>
</dbReference>
<dbReference type="PANTHER" id="PTHR43547:SF2">
    <property type="entry name" value="HYBRID SIGNAL TRANSDUCTION HISTIDINE KINASE C"/>
    <property type="match status" value="1"/>
</dbReference>
<dbReference type="Gene3D" id="3.30.565.10">
    <property type="entry name" value="Histidine kinase-like ATPase, C-terminal domain"/>
    <property type="match status" value="1"/>
</dbReference>
<keyword evidence="5" id="KW-0804">Transcription</keyword>
<dbReference type="PROSITE" id="PS50110">
    <property type="entry name" value="RESPONSE_REGULATORY"/>
    <property type="match status" value="1"/>
</dbReference>
<evidence type="ECO:0000256" key="1">
    <source>
        <dbReference type="ARBA" id="ARBA00000085"/>
    </source>
</evidence>
<dbReference type="PRINTS" id="PR00344">
    <property type="entry name" value="BCTRLSENSOR"/>
</dbReference>
<dbReference type="SMART" id="SM00388">
    <property type="entry name" value="HisKA"/>
    <property type="match status" value="1"/>
</dbReference>
<dbReference type="RefSeq" id="WP_147169599.1">
    <property type="nucleotide sequence ID" value="NZ_VOOR01000088.1"/>
</dbReference>
<evidence type="ECO:0000256" key="5">
    <source>
        <dbReference type="ARBA" id="ARBA00023163"/>
    </source>
</evidence>
<dbReference type="Gene3D" id="1.10.10.60">
    <property type="entry name" value="Homeodomain-like"/>
    <property type="match status" value="1"/>
</dbReference>
<dbReference type="InterPro" id="IPR036890">
    <property type="entry name" value="HATPase_C_sf"/>
</dbReference>
<dbReference type="SMART" id="SM00387">
    <property type="entry name" value="HATPase_c"/>
    <property type="match status" value="1"/>
</dbReference>
<dbReference type="Pfam" id="PF13374">
    <property type="entry name" value="TPR_10"/>
    <property type="match status" value="1"/>
</dbReference>
<dbReference type="Pfam" id="PF13424">
    <property type="entry name" value="TPR_12"/>
    <property type="match status" value="1"/>
</dbReference>
<comment type="catalytic activity">
    <reaction evidence="1">
        <text>ATP + protein L-histidine = ADP + protein N-phospho-L-histidine.</text>
        <dbReference type="EC" id="2.7.13.3"/>
    </reaction>
</comment>
<keyword evidence="12" id="KW-1185">Reference proteome</keyword>
<evidence type="ECO:0000259" key="10">
    <source>
        <dbReference type="PROSITE" id="PS50110"/>
    </source>
</evidence>
<dbReference type="InterPro" id="IPR019734">
    <property type="entry name" value="TPR_rpt"/>
</dbReference>
<dbReference type="SUPFAM" id="SSF48452">
    <property type="entry name" value="TPR-like"/>
    <property type="match status" value="2"/>
</dbReference>
<evidence type="ECO:0000313" key="12">
    <source>
        <dbReference type="Proteomes" id="UP000321580"/>
    </source>
</evidence>
<dbReference type="CDD" id="cd17574">
    <property type="entry name" value="REC_OmpR"/>
    <property type="match status" value="1"/>
</dbReference>
<dbReference type="GO" id="GO:0003700">
    <property type="term" value="F:DNA-binding transcription factor activity"/>
    <property type="evidence" value="ECO:0007669"/>
    <property type="project" value="InterPro"/>
</dbReference>
<protein>
    <recommendedName>
        <fullName evidence="2">histidine kinase</fullName>
        <ecNumber evidence="2">2.7.13.3</ecNumber>
    </recommendedName>
</protein>
<dbReference type="Gene3D" id="1.25.40.10">
    <property type="entry name" value="Tetratricopeptide repeat domain"/>
    <property type="match status" value="2"/>
</dbReference>
<dbReference type="SUPFAM" id="SSF55874">
    <property type="entry name" value="ATPase domain of HSP90 chaperone/DNA topoisomerase II/histidine kinase"/>
    <property type="match status" value="1"/>
</dbReference>
<dbReference type="SUPFAM" id="SSF47384">
    <property type="entry name" value="Homodimeric domain of signal transducing histidine kinase"/>
    <property type="match status" value="1"/>
</dbReference>
<evidence type="ECO:0000313" key="11">
    <source>
        <dbReference type="EMBL" id="TXB59734.1"/>
    </source>
</evidence>
<keyword evidence="4" id="KW-0805">Transcription regulation</keyword>
<dbReference type="InterPro" id="IPR004358">
    <property type="entry name" value="Sig_transdc_His_kin-like_C"/>
</dbReference>
<evidence type="ECO:0000256" key="7">
    <source>
        <dbReference type="PROSITE-ProRule" id="PRU00339"/>
    </source>
</evidence>
<dbReference type="SUPFAM" id="SSF52172">
    <property type="entry name" value="CheY-like"/>
    <property type="match status" value="1"/>
</dbReference>
<dbReference type="SUPFAM" id="SSF46689">
    <property type="entry name" value="Homeodomain-like"/>
    <property type="match status" value="1"/>
</dbReference>
<name>A0A5C6RI70_9BACT</name>
<dbReference type="PROSITE" id="PS50005">
    <property type="entry name" value="TPR"/>
    <property type="match status" value="2"/>
</dbReference>
<dbReference type="InterPro" id="IPR011006">
    <property type="entry name" value="CheY-like_superfamily"/>
</dbReference>
<feature type="repeat" description="TPR" evidence="7">
    <location>
        <begin position="113"/>
        <end position="146"/>
    </location>
</feature>
<evidence type="ECO:0000256" key="4">
    <source>
        <dbReference type="ARBA" id="ARBA00023015"/>
    </source>
</evidence>
<dbReference type="PANTHER" id="PTHR43547">
    <property type="entry name" value="TWO-COMPONENT HISTIDINE KINASE"/>
    <property type="match status" value="1"/>
</dbReference>
<dbReference type="InterPro" id="IPR001789">
    <property type="entry name" value="Sig_transdc_resp-reg_receiver"/>
</dbReference>
<feature type="repeat" description="TPR" evidence="7">
    <location>
        <begin position="234"/>
        <end position="267"/>
    </location>
</feature>
<accession>A0A5C6RI70</accession>
<dbReference type="InterPro" id="IPR003594">
    <property type="entry name" value="HATPase_dom"/>
</dbReference>
<feature type="modified residue" description="4-aspartylphosphate" evidence="6">
    <location>
        <position position="724"/>
    </location>
</feature>
<dbReference type="SMART" id="SM00342">
    <property type="entry name" value="HTH_ARAC"/>
    <property type="match status" value="1"/>
</dbReference>
<dbReference type="PROSITE" id="PS50109">
    <property type="entry name" value="HIS_KIN"/>
    <property type="match status" value="1"/>
</dbReference>
<dbReference type="InterPro" id="IPR011990">
    <property type="entry name" value="TPR-like_helical_dom_sf"/>
</dbReference>
<evidence type="ECO:0000259" key="9">
    <source>
        <dbReference type="PROSITE" id="PS50109"/>
    </source>
</evidence>
<dbReference type="Pfam" id="PF02518">
    <property type="entry name" value="HATPase_c"/>
    <property type="match status" value="1"/>
</dbReference>
<dbReference type="CDD" id="cd00082">
    <property type="entry name" value="HisKA"/>
    <property type="match status" value="1"/>
</dbReference>
<dbReference type="InterPro" id="IPR018060">
    <property type="entry name" value="HTH_AraC"/>
</dbReference>
<keyword evidence="7" id="KW-0802">TPR repeat</keyword>
<gene>
    <name evidence="11" type="ORF">FRY97_21035</name>
</gene>
<dbReference type="GO" id="GO:0043565">
    <property type="term" value="F:sequence-specific DNA binding"/>
    <property type="evidence" value="ECO:0007669"/>
    <property type="project" value="InterPro"/>
</dbReference>
<evidence type="ECO:0000259" key="8">
    <source>
        <dbReference type="PROSITE" id="PS01124"/>
    </source>
</evidence>
<dbReference type="EC" id="2.7.13.3" evidence="2"/>
<organism evidence="11 12">
    <name type="scientific">Phaeodactylibacter luteus</name>
    <dbReference type="NCBI Taxonomy" id="1564516"/>
    <lineage>
        <taxon>Bacteria</taxon>
        <taxon>Pseudomonadati</taxon>
        <taxon>Bacteroidota</taxon>
        <taxon>Saprospiria</taxon>
        <taxon>Saprospirales</taxon>
        <taxon>Haliscomenobacteraceae</taxon>
        <taxon>Phaeodactylibacter</taxon>
    </lineage>
</organism>
<feature type="domain" description="HTH araC/xylS-type" evidence="8">
    <location>
        <begin position="821"/>
        <end position="921"/>
    </location>
</feature>
<comment type="caution">
    <text evidence="11">The sequence shown here is derived from an EMBL/GenBank/DDBJ whole genome shotgun (WGS) entry which is preliminary data.</text>
</comment>
<dbReference type="EMBL" id="VOOR01000088">
    <property type="protein sequence ID" value="TXB59734.1"/>
    <property type="molecule type" value="Genomic_DNA"/>
</dbReference>
<feature type="domain" description="Response regulatory" evidence="10">
    <location>
        <begin position="675"/>
        <end position="791"/>
    </location>
</feature>